<evidence type="ECO:0000313" key="3">
    <source>
        <dbReference type="Proteomes" id="UP000287651"/>
    </source>
</evidence>
<dbReference type="EMBL" id="AMZH03020442">
    <property type="protein sequence ID" value="RRT39165.1"/>
    <property type="molecule type" value="Genomic_DNA"/>
</dbReference>
<dbReference type="AlphaFoldDB" id="A0A426XI55"/>
<comment type="caution">
    <text evidence="2">The sequence shown here is derived from an EMBL/GenBank/DDBJ whole genome shotgun (WGS) entry which is preliminary data.</text>
</comment>
<evidence type="ECO:0000313" key="2">
    <source>
        <dbReference type="EMBL" id="RRT39165.1"/>
    </source>
</evidence>
<dbReference type="Proteomes" id="UP000287651">
    <property type="component" value="Unassembled WGS sequence"/>
</dbReference>
<proteinExistence type="predicted"/>
<evidence type="ECO:0000256" key="1">
    <source>
        <dbReference type="SAM" id="MobiDB-lite"/>
    </source>
</evidence>
<gene>
    <name evidence="2" type="ORF">B296_00030371</name>
</gene>
<organism evidence="2 3">
    <name type="scientific">Ensete ventricosum</name>
    <name type="common">Abyssinian banana</name>
    <name type="synonym">Musa ensete</name>
    <dbReference type="NCBI Taxonomy" id="4639"/>
    <lineage>
        <taxon>Eukaryota</taxon>
        <taxon>Viridiplantae</taxon>
        <taxon>Streptophyta</taxon>
        <taxon>Embryophyta</taxon>
        <taxon>Tracheophyta</taxon>
        <taxon>Spermatophyta</taxon>
        <taxon>Magnoliopsida</taxon>
        <taxon>Liliopsida</taxon>
        <taxon>Zingiberales</taxon>
        <taxon>Musaceae</taxon>
        <taxon>Ensete</taxon>
    </lineage>
</organism>
<accession>A0A426XI55</accession>
<name>A0A426XI55_ENSVE</name>
<sequence length="72" mass="7729">MTSLVDSVRFWFGGDNSSRGAAEGPSEGPMTPVDDDSDLNLKTTGFLAAALSDMERFVVAGHQTRREAPEAR</sequence>
<feature type="region of interest" description="Disordered" evidence="1">
    <location>
        <begin position="11"/>
        <end position="38"/>
    </location>
</feature>
<reference evidence="2 3" key="1">
    <citation type="journal article" date="2014" name="Agronomy (Basel)">
        <title>A Draft Genome Sequence for Ensete ventricosum, the Drought-Tolerant Tree Against Hunger.</title>
        <authorList>
            <person name="Harrison J."/>
            <person name="Moore K.A."/>
            <person name="Paszkiewicz K."/>
            <person name="Jones T."/>
            <person name="Grant M."/>
            <person name="Ambacheew D."/>
            <person name="Muzemil S."/>
            <person name="Studholme D.J."/>
        </authorList>
    </citation>
    <scope>NUCLEOTIDE SEQUENCE [LARGE SCALE GENOMIC DNA]</scope>
</reference>
<protein>
    <submittedName>
        <fullName evidence="2">Uncharacterized protein</fullName>
    </submittedName>
</protein>